<evidence type="ECO:0000313" key="3">
    <source>
        <dbReference type="Proteomes" id="UP000552097"/>
    </source>
</evidence>
<proteinExistence type="predicted"/>
<gene>
    <name evidence="2" type="ORF">F4560_006356</name>
</gene>
<feature type="domain" description="Probable transposase IS891/IS1136/IS1341" evidence="1">
    <location>
        <begin position="13"/>
        <end position="100"/>
    </location>
</feature>
<sequence>MWFLIATIDVPEPELSEPAGWLGVDLGIVNITTTADEVRAAGRRLNRHRAGMRALRRKLQAKRTTSARRALKRLRRREARFATDVNHVLSKQLVTTAQRTGRGNRPHQAVFACRRCGHTANADHNASRDIGHAAEVAWNAEKLTTAMRGRHARAVRGCPVDKVRACGQLRHALTSPADLRDPGNSLIRLREPRPK</sequence>
<dbReference type="Proteomes" id="UP000552097">
    <property type="component" value="Unassembled WGS sequence"/>
</dbReference>
<comment type="caution">
    <text evidence="2">The sequence shown here is derived from an EMBL/GenBank/DDBJ whole genome shotgun (WGS) entry which is preliminary data.</text>
</comment>
<name>A0A7W9HR99_9PSEU</name>
<protein>
    <submittedName>
        <fullName evidence="2">Transposase</fullName>
    </submittedName>
</protein>
<evidence type="ECO:0000259" key="1">
    <source>
        <dbReference type="Pfam" id="PF01385"/>
    </source>
</evidence>
<reference evidence="2 3" key="1">
    <citation type="submission" date="2020-08" db="EMBL/GenBank/DDBJ databases">
        <title>Sequencing the genomes of 1000 actinobacteria strains.</title>
        <authorList>
            <person name="Klenk H.-P."/>
        </authorList>
    </citation>
    <scope>NUCLEOTIDE SEQUENCE [LARGE SCALE GENOMIC DNA]</scope>
    <source>
        <strain evidence="2 3">DSM 45486</strain>
    </source>
</reference>
<keyword evidence="3" id="KW-1185">Reference proteome</keyword>
<accession>A0A7W9HR99</accession>
<dbReference type="AlphaFoldDB" id="A0A7W9HR99"/>
<evidence type="ECO:0000313" key="2">
    <source>
        <dbReference type="EMBL" id="MBB5806588.1"/>
    </source>
</evidence>
<dbReference type="RefSeq" id="WP_221483702.1">
    <property type="nucleotide sequence ID" value="NZ_JACHMO010000001.1"/>
</dbReference>
<organism evidence="2 3">
    <name type="scientific">Saccharothrix ecbatanensis</name>
    <dbReference type="NCBI Taxonomy" id="1105145"/>
    <lineage>
        <taxon>Bacteria</taxon>
        <taxon>Bacillati</taxon>
        <taxon>Actinomycetota</taxon>
        <taxon>Actinomycetes</taxon>
        <taxon>Pseudonocardiales</taxon>
        <taxon>Pseudonocardiaceae</taxon>
        <taxon>Saccharothrix</taxon>
    </lineage>
</organism>
<dbReference type="EMBL" id="JACHMO010000001">
    <property type="protein sequence ID" value="MBB5806588.1"/>
    <property type="molecule type" value="Genomic_DNA"/>
</dbReference>
<dbReference type="InterPro" id="IPR001959">
    <property type="entry name" value="Transposase"/>
</dbReference>
<dbReference type="Pfam" id="PF01385">
    <property type="entry name" value="OrfB_IS605"/>
    <property type="match status" value="1"/>
</dbReference>